<evidence type="ECO:0000313" key="10">
    <source>
        <dbReference type="EMBL" id="QNM06040.1"/>
    </source>
</evidence>
<dbReference type="InterPro" id="IPR001206">
    <property type="entry name" value="Diacylglycerol_kinase_cat_dom"/>
</dbReference>
<dbReference type="Pfam" id="PF00781">
    <property type="entry name" value="DAGK_cat"/>
    <property type="match status" value="1"/>
</dbReference>
<gene>
    <name evidence="10" type="ORF">H9Q78_02425</name>
</gene>
<comment type="similarity">
    <text evidence="2">Belongs to the diacylglycerol/lipid kinase family.</text>
</comment>
<evidence type="ECO:0000256" key="3">
    <source>
        <dbReference type="ARBA" id="ARBA00022679"/>
    </source>
</evidence>
<dbReference type="RefSeq" id="WP_249303409.1">
    <property type="nucleotide sequence ID" value="NZ_CP060634.1"/>
</dbReference>
<evidence type="ECO:0000256" key="2">
    <source>
        <dbReference type="ARBA" id="ARBA00005983"/>
    </source>
</evidence>
<reference evidence="10 11" key="1">
    <citation type="submission" date="2020-08" db="EMBL/GenBank/DDBJ databases">
        <authorList>
            <person name="Liu C."/>
            <person name="Sun Q."/>
        </authorList>
    </citation>
    <scope>NUCLEOTIDE SEQUENCE [LARGE SCALE GENOMIC DNA]</scope>
    <source>
        <strain evidence="10 11">NSJ-38</strain>
    </source>
</reference>
<dbReference type="Gene3D" id="3.40.50.10330">
    <property type="entry name" value="Probable inorganic polyphosphate/atp-NAD kinase, domain 1"/>
    <property type="match status" value="1"/>
</dbReference>
<keyword evidence="7" id="KW-0594">Phospholipid biosynthesis</keyword>
<keyword evidence="7" id="KW-0443">Lipid metabolism</keyword>
<comment type="cofactor">
    <cofactor evidence="1">
        <name>Mg(2+)</name>
        <dbReference type="ChEBI" id="CHEBI:18420"/>
    </cofactor>
</comment>
<dbReference type="KEGG" id="qdo:H9Q78_02425"/>
<dbReference type="InterPro" id="IPR050187">
    <property type="entry name" value="Lipid_Phosphate_FormReg"/>
</dbReference>
<dbReference type="Proteomes" id="UP000515823">
    <property type="component" value="Chromosome"/>
</dbReference>
<keyword evidence="4" id="KW-0547">Nucleotide-binding</keyword>
<dbReference type="GO" id="GO:0016301">
    <property type="term" value="F:kinase activity"/>
    <property type="evidence" value="ECO:0007669"/>
    <property type="project" value="UniProtKB-KW"/>
</dbReference>
<dbReference type="InterPro" id="IPR016064">
    <property type="entry name" value="NAD/diacylglycerol_kinase_sf"/>
</dbReference>
<keyword evidence="11" id="KW-1185">Reference proteome</keyword>
<evidence type="ECO:0000259" key="9">
    <source>
        <dbReference type="PROSITE" id="PS50146"/>
    </source>
</evidence>
<dbReference type="GO" id="GO:0008654">
    <property type="term" value="P:phospholipid biosynthetic process"/>
    <property type="evidence" value="ECO:0007669"/>
    <property type="project" value="UniProtKB-KW"/>
</dbReference>
<evidence type="ECO:0000256" key="1">
    <source>
        <dbReference type="ARBA" id="ARBA00001946"/>
    </source>
</evidence>
<evidence type="ECO:0000256" key="4">
    <source>
        <dbReference type="ARBA" id="ARBA00022741"/>
    </source>
</evidence>
<keyword evidence="7" id="KW-0444">Lipid biosynthesis</keyword>
<accession>A0A7G9G5F8</accession>
<feature type="domain" description="DAGKc" evidence="9">
    <location>
        <begin position="1"/>
        <end position="134"/>
    </location>
</feature>
<dbReference type="InterPro" id="IPR017438">
    <property type="entry name" value="ATP-NAD_kinase_N"/>
</dbReference>
<keyword evidence="8" id="KW-1208">Phospholipid metabolism</keyword>
<dbReference type="GO" id="GO:0005524">
    <property type="term" value="F:ATP binding"/>
    <property type="evidence" value="ECO:0007669"/>
    <property type="project" value="UniProtKB-KW"/>
</dbReference>
<dbReference type="InterPro" id="IPR045540">
    <property type="entry name" value="YegS/DAGK_C"/>
</dbReference>
<sequence length="311" mass="34674">MYYFIVNPNARSGRGLSIWNKLKERLEKEKIPYEAYLTEHTGHATELAAELTSPRHQDSSPKTIVALGGDGTLNEVLNGISLSSPVTLGYIPSGSGNDFSRGMRLSRNPEKAMDQLLKSENCRYLDYGILSYMSDHPAHRRFIVSSGIGYDADVCQNLFTTKLKKTFNQLHMGKLIYLFIGIKRIVLCKSTNGYLLLDGVKKINLKKIRFISSHIQKFEGGGFRFAPKADPCDGYLDLCVVSGVSRLRLTLLLLASLAGRHVCCNGVRTYACREAAIHTEEPLLVHADGESCYGQTDISVRCVEKKIRFLC</sequence>
<dbReference type="AlphaFoldDB" id="A0A7G9G5F8"/>
<evidence type="ECO:0000256" key="8">
    <source>
        <dbReference type="ARBA" id="ARBA00023264"/>
    </source>
</evidence>
<evidence type="ECO:0000256" key="6">
    <source>
        <dbReference type="ARBA" id="ARBA00022840"/>
    </source>
</evidence>
<dbReference type="SUPFAM" id="SSF111331">
    <property type="entry name" value="NAD kinase/diacylglycerol kinase-like"/>
    <property type="match status" value="1"/>
</dbReference>
<evidence type="ECO:0000313" key="11">
    <source>
        <dbReference type="Proteomes" id="UP000515823"/>
    </source>
</evidence>
<evidence type="ECO:0000256" key="5">
    <source>
        <dbReference type="ARBA" id="ARBA00022777"/>
    </source>
</evidence>
<evidence type="ECO:0000256" key="7">
    <source>
        <dbReference type="ARBA" id="ARBA00023209"/>
    </source>
</evidence>
<keyword evidence="6" id="KW-0067">ATP-binding</keyword>
<dbReference type="SMART" id="SM00046">
    <property type="entry name" value="DAGKc"/>
    <property type="match status" value="1"/>
</dbReference>
<dbReference type="PANTHER" id="PTHR12358">
    <property type="entry name" value="SPHINGOSINE KINASE"/>
    <property type="match status" value="1"/>
</dbReference>
<keyword evidence="3" id="KW-0808">Transferase</keyword>
<keyword evidence="5 10" id="KW-0418">Kinase</keyword>
<dbReference type="Gene3D" id="2.60.200.40">
    <property type="match status" value="1"/>
</dbReference>
<dbReference type="PROSITE" id="PS50146">
    <property type="entry name" value="DAGK"/>
    <property type="match status" value="1"/>
</dbReference>
<dbReference type="EMBL" id="CP060634">
    <property type="protein sequence ID" value="QNM06040.1"/>
    <property type="molecule type" value="Genomic_DNA"/>
</dbReference>
<protein>
    <submittedName>
        <fullName evidence="10">Diacylglycerol kinase family lipid kinase</fullName>
    </submittedName>
</protein>
<organism evidence="10 11">
    <name type="scientific">Qiania dongpingensis</name>
    <dbReference type="NCBI Taxonomy" id="2763669"/>
    <lineage>
        <taxon>Bacteria</taxon>
        <taxon>Bacillati</taxon>
        <taxon>Bacillota</taxon>
        <taxon>Clostridia</taxon>
        <taxon>Lachnospirales</taxon>
        <taxon>Lachnospiraceae</taxon>
        <taxon>Qiania</taxon>
    </lineage>
</organism>
<name>A0A7G9G5F8_9FIRM</name>
<dbReference type="PANTHER" id="PTHR12358:SF54">
    <property type="entry name" value="SPHINGOSINE KINASE RELATED PROTEIN"/>
    <property type="match status" value="1"/>
</dbReference>
<dbReference type="Pfam" id="PF19279">
    <property type="entry name" value="YegS_C"/>
    <property type="match status" value="1"/>
</dbReference>
<proteinExistence type="inferred from homology"/>